<dbReference type="OrthoDB" id="10046327at2759"/>
<dbReference type="Pfam" id="PF05970">
    <property type="entry name" value="PIF1"/>
    <property type="match status" value="1"/>
</dbReference>
<dbReference type="Proteomes" id="UP001152320">
    <property type="component" value="Chromosome 5"/>
</dbReference>
<keyword evidence="1" id="KW-0378">Hydrolase</keyword>
<dbReference type="Gene3D" id="3.40.50.300">
    <property type="entry name" value="P-loop containing nucleotide triphosphate hydrolases"/>
    <property type="match status" value="1"/>
</dbReference>
<comment type="similarity">
    <text evidence="1">Belongs to the helicase family.</text>
</comment>
<dbReference type="PANTHER" id="PTHR47642">
    <property type="entry name" value="ATP-DEPENDENT DNA HELICASE"/>
    <property type="match status" value="1"/>
</dbReference>
<dbReference type="AlphaFoldDB" id="A0A9Q1CD67"/>
<comment type="caution">
    <text evidence="3">The sequence shown here is derived from an EMBL/GenBank/DDBJ whole genome shotgun (WGS) entry which is preliminary data.</text>
</comment>
<reference evidence="3" key="1">
    <citation type="submission" date="2021-10" db="EMBL/GenBank/DDBJ databases">
        <title>Tropical sea cucumber genome reveals ecological adaptation and Cuvierian tubules defense mechanism.</title>
        <authorList>
            <person name="Chen T."/>
        </authorList>
    </citation>
    <scope>NUCLEOTIDE SEQUENCE</scope>
    <source>
        <strain evidence="3">Nanhai2018</strain>
        <tissue evidence="3">Muscle</tissue>
    </source>
</reference>
<accession>A0A9Q1CD67</accession>
<keyword evidence="1 3" id="KW-0347">Helicase</keyword>
<evidence type="ECO:0000259" key="2">
    <source>
        <dbReference type="Pfam" id="PF05970"/>
    </source>
</evidence>
<dbReference type="PANTHER" id="PTHR47642:SF5">
    <property type="entry name" value="ATP-DEPENDENT DNA HELICASE"/>
    <property type="match status" value="1"/>
</dbReference>
<feature type="domain" description="DNA helicase Pif1-like DEAD-box helicase" evidence="2">
    <location>
        <begin position="17"/>
        <end position="154"/>
    </location>
</feature>
<evidence type="ECO:0000313" key="4">
    <source>
        <dbReference type="Proteomes" id="UP001152320"/>
    </source>
</evidence>
<dbReference type="GO" id="GO:0006281">
    <property type="term" value="P:DNA repair"/>
    <property type="evidence" value="ECO:0007669"/>
    <property type="project" value="UniProtKB-KW"/>
</dbReference>
<dbReference type="GO" id="GO:0016787">
    <property type="term" value="F:hydrolase activity"/>
    <property type="evidence" value="ECO:0007669"/>
    <property type="project" value="UniProtKB-KW"/>
</dbReference>
<dbReference type="SUPFAM" id="SSF52540">
    <property type="entry name" value="P-loop containing nucleoside triphosphate hydrolases"/>
    <property type="match status" value="1"/>
</dbReference>
<evidence type="ECO:0000256" key="1">
    <source>
        <dbReference type="RuleBase" id="RU363044"/>
    </source>
</evidence>
<gene>
    <name evidence="3" type="ORF">HOLleu_13632</name>
</gene>
<comment type="catalytic activity">
    <reaction evidence="1">
        <text>ATP + H2O = ADP + phosphate + H(+)</text>
        <dbReference type="Rhea" id="RHEA:13065"/>
        <dbReference type="ChEBI" id="CHEBI:15377"/>
        <dbReference type="ChEBI" id="CHEBI:15378"/>
        <dbReference type="ChEBI" id="CHEBI:30616"/>
        <dbReference type="ChEBI" id="CHEBI:43474"/>
        <dbReference type="ChEBI" id="CHEBI:456216"/>
        <dbReference type="EC" id="5.6.2.3"/>
    </reaction>
</comment>
<dbReference type="GO" id="GO:0006310">
    <property type="term" value="P:DNA recombination"/>
    <property type="evidence" value="ECO:0007669"/>
    <property type="project" value="UniProtKB-KW"/>
</dbReference>
<keyword evidence="1" id="KW-0234">DNA repair</keyword>
<keyword evidence="1" id="KW-0233">DNA recombination</keyword>
<dbReference type="InterPro" id="IPR010285">
    <property type="entry name" value="DNA_helicase_pif1-like_DEAD"/>
</dbReference>
<keyword evidence="1" id="KW-0067">ATP-binding</keyword>
<keyword evidence="4" id="KW-1185">Reference proteome</keyword>
<dbReference type="EC" id="5.6.2.3" evidence="1"/>
<evidence type="ECO:0000313" key="3">
    <source>
        <dbReference type="EMBL" id="KAJ8042548.1"/>
    </source>
</evidence>
<dbReference type="InterPro" id="IPR051055">
    <property type="entry name" value="PIF1_helicase"/>
</dbReference>
<dbReference type="CDD" id="cd18809">
    <property type="entry name" value="SF1_C_RecD"/>
    <property type="match status" value="1"/>
</dbReference>
<comment type="cofactor">
    <cofactor evidence="1">
        <name>Mg(2+)</name>
        <dbReference type="ChEBI" id="CHEBI:18420"/>
    </cofactor>
</comment>
<dbReference type="EMBL" id="JAIZAY010000005">
    <property type="protein sequence ID" value="KAJ8042548.1"/>
    <property type="molecule type" value="Genomic_DNA"/>
</dbReference>
<dbReference type="GO" id="GO:0005524">
    <property type="term" value="F:ATP binding"/>
    <property type="evidence" value="ECO:0007669"/>
    <property type="project" value="UniProtKB-KW"/>
</dbReference>
<organism evidence="3 4">
    <name type="scientific">Holothuria leucospilota</name>
    <name type="common">Black long sea cucumber</name>
    <name type="synonym">Mertensiothuria leucospilota</name>
    <dbReference type="NCBI Taxonomy" id="206669"/>
    <lineage>
        <taxon>Eukaryota</taxon>
        <taxon>Metazoa</taxon>
        <taxon>Echinodermata</taxon>
        <taxon>Eleutherozoa</taxon>
        <taxon>Echinozoa</taxon>
        <taxon>Holothuroidea</taxon>
        <taxon>Aspidochirotacea</taxon>
        <taxon>Aspidochirotida</taxon>
        <taxon>Holothuriidae</taxon>
        <taxon>Holothuria</taxon>
    </lineage>
</organism>
<proteinExistence type="inferred from homology"/>
<protein>
    <recommendedName>
        <fullName evidence="1">ATP-dependent DNA helicase</fullName>
        <ecNumber evidence="1">5.6.2.3</ecNumber>
    </recommendedName>
</protein>
<sequence>MSHVNFFSKPAESPDDVTVLLVAFTGTAAFNINGQTIHSAFSIFSTSLPYKPFGQDELNTLRIKYRSLQLLIIDEISMVDQNMLMYIHARLQQIIRTSHTIPFGNVAVLAVGDFHQIPPVKGKPLFKQDPGSLADLWSLFPICNLETVMRQKEDIAFAQILNRLRTHEKGQPIDPKDINVLESCIVSEIPNDAPFIAATRKQVELHNQKMLQYMNNIETIPAIDIYQTKCAVLKRLTKPSASAKIVLPVELSITEGARVILTSNLVVSDGLVNGVTGKVTKIIHGNRPNGQPEAVCILFDETRVGRQYRKQRPPPQNLDPATIVLKPHKEIYSFNLHHITRHQYPLKLAWALTIHKVQGMTLKKVTVSLEGIFKAGMPYVALSRVSSLQGLKMHGFQPRNIYCDTQVKNVLTLMLDCDVSCSNQLLHPSANKL</sequence>
<dbReference type="InterPro" id="IPR027417">
    <property type="entry name" value="P-loop_NTPase"/>
</dbReference>
<keyword evidence="1" id="KW-0227">DNA damage</keyword>
<dbReference type="GO" id="GO:0000723">
    <property type="term" value="P:telomere maintenance"/>
    <property type="evidence" value="ECO:0007669"/>
    <property type="project" value="InterPro"/>
</dbReference>
<name>A0A9Q1CD67_HOLLE</name>
<dbReference type="GO" id="GO:0043139">
    <property type="term" value="F:5'-3' DNA helicase activity"/>
    <property type="evidence" value="ECO:0007669"/>
    <property type="project" value="UniProtKB-EC"/>
</dbReference>
<keyword evidence="1" id="KW-0547">Nucleotide-binding</keyword>